<evidence type="ECO:0000256" key="1">
    <source>
        <dbReference type="ARBA" id="ARBA00004571"/>
    </source>
</evidence>
<dbReference type="InterPro" id="IPR008969">
    <property type="entry name" value="CarboxyPept-like_regulatory"/>
</dbReference>
<sequence length="1062" mass="118054">MQFIRRPIAENGRLIANGQTRIETLYYADKPKRRTIINKKSMKQKIIMLMTFLLIGAGFVMAQTQVQGTVVDEQGEPVIGASVVLKSDRTKGTVTDMDGKFTFAAPTNERLVISYMGMATQEVAVSSNVKVVMVADSKMLDELVIIGYGVTAKKDLTGAVATVSADKIKSVPVLSVGQALQGKTAGLQVVSTGGRAGDATQISLRGNGSLRASNDVLYVIDGVPQDNMKNVSPQDIRSITVLKDAASTAIYGSRASNGVVLIETVKGNYNQPTVVSVNSYYGIQNLVHTPQLLNAAEYKQVMDASRINYENDIQAKLLAAPKDPSILTPLPASNIDTDWLSLVLRKNANMQNHQISVTSGGETTKAYFSGNLFMQDGIVKKDAYTAARLRANLEQKINKYVSVGLNSFFTYTKATPVVDDNNTYQPYSKALDARPDVAPTDENGKILRYNFVNPLFGFERYVTDIWQNTGGNVYFNITPFEGLLWRSAYSGNIRNRRYNRFDAPNTRRGENGDGVPTGYGYYETNNIRDYQIENTINYDKTLFEDKLKLNVLLGHSFQRWDYEDSYVQGEKFPSDDLRWLVSAGEINKGRSYIKSMALESYFTRLQLNWADKYHLMASIRRDASSKFNDKNRTGYFPAISAGWTVSNEEFFNVSFVSDLKLRASYGYTGNQSGVSYASGQNLIGAGQNYDLQPGLATTDIYNPDLTWEKGRSANIGFDINLFSRVNVSFDYYDKKTESLLNRINVPQETGFKTMLANVGNISNKGFEISFDANIVDRRDFKWNAGANFSYNRNKVLSIGTEAGRYSTGFVSIIQEGESLGSFSLYEAKGVAKEKFEYKDKDGKVTKTVLPGDMIYVDQNQDGKIDDKDKKVFSGGIAPVYGGLFTRLNYKGFDLSISGHYSIGKKIYAFYKKDALNGGAVGAPSYSNNMYKEMLSYWTPENTSTMIPRPHMAAEISAWNTEHSSRFLENADYLRISDITLGYDLKSIKALKFGFINSLRVYVQARNWFTFTKYSTGDPETSYVDQSAENSQDKSDGMKVQAGVDLGGIPNTKSFVVGLNISF</sequence>
<dbReference type="SUPFAM" id="SSF56935">
    <property type="entry name" value="Porins"/>
    <property type="match status" value="1"/>
</dbReference>
<keyword evidence="3 8" id="KW-1134">Transmembrane beta strand</keyword>
<dbReference type="EMBL" id="CP003191">
    <property type="protein sequence ID" value="AEW21994.1"/>
    <property type="molecule type" value="Genomic_DNA"/>
</dbReference>
<dbReference type="Pfam" id="PF07715">
    <property type="entry name" value="Plug"/>
    <property type="match status" value="1"/>
</dbReference>
<dbReference type="InterPro" id="IPR012910">
    <property type="entry name" value="Plug_dom"/>
</dbReference>
<dbReference type="InterPro" id="IPR023996">
    <property type="entry name" value="TonB-dep_OMP_SusC/RagA"/>
</dbReference>
<comment type="subcellular location">
    <subcellularLocation>
        <location evidence="1 8">Cell outer membrane</location>
        <topology evidence="1 8">Multi-pass membrane protein</topology>
    </subcellularLocation>
</comment>
<proteinExistence type="inferred from homology"/>
<organism evidence="13 14">
    <name type="scientific">Tannerella forsythia (strain ATCC 43037 / JCM 10827 / CCUG 21028 A / KCTC 5666 / FDC 338)</name>
    <name type="common">Bacteroides forsythus</name>
    <dbReference type="NCBI Taxonomy" id="203275"/>
    <lineage>
        <taxon>Bacteria</taxon>
        <taxon>Pseudomonadati</taxon>
        <taxon>Bacteroidota</taxon>
        <taxon>Bacteroidia</taxon>
        <taxon>Bacteroidales</taxon>
        <taxon>Tannerellaceae</taxon>
        <taxon>Tannerella</taxon>
    </lineage>
</organism>
<dbReference type="AlphaFoldDB" id="G8UHY0"/>
<dbReference type="GO" id="GO:0009279">
    <property type="term" value="C:cell outer membrane"/>
    <property type="evidence" value="ECO:0007669"/>
    <property type="project" value="UniProtKB-SubCell"/>
</dbReference>
<dbReference type="eggNOG" id="COG1629">
    <property type="taxonomic scope" value="Bacteria"/>
</dbReference>
<evidence type="ECO:0000256" key="3">
    <source>
        <dbReference type="ARBA" id="ARBA00022452"/>
    </source>
</evidence>
<evidence type="ECO:0000256" key="8">
    <source>
        <dbReference type="PROSITE-ProRule" id="PRU01360"/>
    </source>
</evidence>
<keyword evidence="7 8" id="KW-0998">Cell outer membrane</keyword>
<comment type="similarity">
    <text evidence="8 9">Belongs to the TonB-dependent receptor family.</text>
</comment>
<keyword evidence="10" id="KW-1133">Transmembrane helix</keyword>
<dbReference type="Pfam" id="PF13715">
    <property type="entry name" value="CarbopepD_reg_2"/>
    <property type="match status" value="1"/>
</dbReference>
<feature type="domain" description="TonB-dependent receptor plug" evidence="12">
    <location>
        <begin position="153"/>
        <end position="259"/>
    </location>
</feature>
<feature type="transmembrane region" description="Helical" evidence="10">
    <location>
        <begin position="46"/>
        <end position="64"/>
    </location>
</feature>
<dbReference type="Gene3D" id="2.170.130.10">
    <property type="entry name" value="TonB-dependent receptor, plug domain"/>
    <property type="match status" value="1"/>
</dbReference>
<dbReference type="Proteomes" id="UP000005436">
    <property type="component" value="Chromosome"/>
</dbReference>
<dbReference type="Pfam" id="PF00593">
    <property type="entry name" value="TonB_dep_Rec_b-barrel"/>
    <property type="match status" value="1"/>
</dbReference>
<reference evidence="14" key="1">
    <citation type="submission" date="2011-12" db="EMBL/GenBank/DDBJ databases">
        <title>Complete sequence of Tannerella forsythia ATCC 43037.</title>
        <authorList>
            <person name="Dewhirst F."/>
            <person name="Tanner A."/>
            <person name="Izard J."/>
            <person name="Brinkac L."/>
            <person name="Durkin A.S."/>
            <person name="Hostetler J."/>
            <person name="Shetty J."/>
            <person name="Torralba M."/>
            <person name="Gill S."/>
            <person name="Nelson K."/>
        </authorList>
    </citation>
    <scope>NUCLEOTIDE SEQUENCE [LARGE SCALE GENOMIC DNA]</scope>
    <source>
        <strain evidence="14">ATCC 43037 / JCM 10827 / CCUG 33226 / KCTC 5666 / FDC 338</strain>
    </source>
</reference>
<keyword evidence="4 8" id="KW-0812">Transmembrane</keyword>
<evidence type="ECO:0000256" key="10">
    <source>
        <dbReference type="SAM" id="Phobius"/>
    </source>
</evidence>
<keyword evidence="5 9" id="KW-0798">TonB box</keyword>
<evidence type="ECO:0000259" key="12">
    <source>
        <dbReference type="Pfam" id="PF07715"/>
    </source>
</evidence>
<evidence type="ECO:0000313" key="13">
    <source>
        <dbReference type="EMBL" id="AEW21994.1"/>
    </source>
</evidence>
<evidence type="ECO:0000256" key="5">
    <source>
        <dbReference type="ARBA" id="ARBA00023077"/>
    </source>
</evidence>
<dbReference type="HOGENOM" id="CLU_004317_0_2_10"/>
<evidence type="ECO:0000256" key="4">
    <source>
        <dbReference type="ARBA" id="ARBA00022692"/>
    </source>
</evidence>
<dbReference type="STRING" id="203275.BFO_2107"/>
<dbReference type="PROSITE" id="PS52016">
    <property type="entry name" value="TONB_DEPENDENT_REC_3"/>
    <property type="match status" value="1"/>
</dbReference>
<dbReference type="NCBIfam" id="TIGR04056">
    <property type="entry name" value="OMP_RagA_SusC"/>
    <property type="match status" value="1"/>
</dbReference>
<keyword evidence="6 8" id="KW-0472">Membrane</keyword>
<dbReference type="FunFam" id="2.170.130.10:FF:000008">
    <property type="entry name" value="SusC/RagA family TonB-linked outer membrane protein"/>
    <property type="match status" value="1"/>
</dbReference>
<dbReference type="PATRIC" id="fig|203275.8.peg.1913"/>
<dbReference type="NCBIfam" id="TIGR04057">
    <property type="entry name" value="SusC_RagA_signa"/>
    <property type="match status" value="1"/>
</dbReference>
<dbReference type="InterPro" id="IPR023997">
    <property type="entry name" value="TonB-dep_OMP_SusC/RagA_CS"/>
</dbReference>
<protein>
    <submittedName>
        <fullName evidence="13">TonB-linked outer membrane protein, SusC/RagA family</fullName>
    </submittedName>
</protein>
<keyword evidence="14" id="KW-1185">Reference proteome</keyword>
<gene>
    <name evidence="13" type="ordered locus">BFO_2107</name>
</gene>
<evidence type="ECO:0000256" key="6">
    <source>
        <dbReference type="ARBA" id="ARBA00023136"/>
    </source>
</evidence>
<dbReference type="InterPro" id="IPR036942">
    <property type="entry name" value="Beta-barrel_TonB_sf"/>
</dbReference>
<evidence type="ECO:0000259" key="11">
    <source>
        <dbReference type="Pfam" id="PF00593"/>
    </source>
</evidence>
<name>G8UHY0_TANFA</name>
<evidence type="ECO:0000313" key="14">
    <source>
        <dbReference type="Proteomes" id="UP000005436"/>
    </source>
</evidence>
<dbReference type="InterPro" id="IPR037066">
    <property type="entry name" value="Plug_dom_sf"/>
</dbReference>
<evidence type="ECO:0000256" key="9">
    <source>
        <dbReference type="RuleBase" id="RU003357"/>
    </source>
</evidence>
<evidence type="ECO:0000256" key="7">
    <source>
        <dbReference type="ARBA" id="ARBA00023237"/>
    </source>
</evidence>
<accession>G8UHY0</accession>
<dbReference type="KEGG" id="tfo:BFO_2107"/>
<dbReference type="InterPro" id="IPR000531">
    <property type="entry name" value="Beta-barrel_TonB"/>
</dbReference>
<keyword evidence="2 8" id="KW-0813">Transport</keyword>
<dbReference type="Gene3D" id="2.60.40.1120">
    <property type="entry name" value="Carboxypeptidase-like, regulatory domain"/>
    <property type="match status" value="1"/>
</dbReference>
<dbReference type="InterPro" id="IPR039426">
    <property type="entry name" value="TonB-dep_rcpt-like"/>
</dbReference>
<evidence type="ECO:0000256" key="2">
    <source>
        <dbReference type="ARBA" id="ARBA00022448"/>
    </source>
</evidence>
<dbReference type="SUPFAM" id="SSF49464">
    <property type="entry name" value="Carboxypeptidase regulatory domain-like"/>
    <property type="match status" value="1"/>
</dbReference>
<dbReference type="Gene3D" id="2.40.170.20">
    <property type="entry name" value="TonB-dependent receptor, beta-barrel domain"/>
    <property type="match status" value="1"/>
</dbReference>
<dbReference type="FunFam" id="2.60.40.1120:FF:000003">
    <property type="entry name" value="Outer membrane protein Omp121"/>
    <property type="match status" value="1"/>
</dbReference>
<feature type="domain" description="TonB-dependent receptor-like beta-barrel" evidence="11">
    <location>
        <begin position="419"/>
        <end position="796"/>
    </location>
</feature>
<dbReference type="eggNOG" id="COG4206">
    <property type="taxonomic scope" value="Bacteria"/>
</dbReference>